<gene>
    <name evidence="1" type="ORF">E2C01_009952</name>
</gene>
<name>A0A5B7D7E6_PORTR</name>
<organism evidence="1 2">
    <name type="scientific">Portunus trituberculatus</name>
    <name type="common">Swimming crab</name>
    <name type="synonym">Neptunus trituberculatus</name>
    <dbReference type="NCBI Taxonomy" id="210409"/>
    <lineage>
        <taxon>Eukaryota</taxon>
        <taxon>Metazoa</taxon>
        <taxon>Ecdysozoa</taxon>
        <taxon>Arthropoda</taxon>
        <taxon>Crustacea</taxon>
        <taxon>Multicrustacea</taxon>
        <taxon>Malacostraca</taxon>
        <taxon>Eumalacostraca</taxon>
        <taxon>Eucarida</taxon>
        <taxon>Decapoda</taxon>
        <taxon>Pleocyemata</taxon>
        <taxon>Brachyura</taxon>
        <taxon>Eubrachyura</taxon>
        <taxon>Portunoidea</taxon>
        <taxon>Portunidae</taxon>
        <taxon>Portuninae</taxon>
        <taxon>Portunus</taxon>
    </lineage>
</organism>
<evidence type="ECO:0000313" key="2">
    <source>
        <dbReference type="Proteomes" id="UP000324222"/>
    </source>
</evidence>
<dbReference type="EMBL" id="VSRR010000559">
    <property type="protein sequence ID" value="MPC17106.1"/>
    <property type="molecule type" value="Genomic_DNA"/>
</dbReference>
<dbReference type="Proteomes" id="UP000324222">
    <property type="component" value="Unassembled WGS sequence"/>
</dbReference>
<comment type="caution">
    <text evidence="1">The sequence shown here is derived from an EMBL/GenBank/DDBJ whole genome shotgun (WGS) entry which is preliminary data.</text>
</comment>
<reference evidence="1 2" key="1">
    <citation type="submission" date="2019-05" db="EMBL/GenBank/DDBJ databases">
        <title>Another draft genome of Portunus trituberculatus and its Hox gene families provides insights of decapod evolution.</title>
        <authorList>
            <person name="Jeong J.-H."/>
            <person name="Song I."/>
            <person name="Kim S."/>
            <person name="Choi T."/>
            <person name="Kim D."/>
            <person name="Ryu S."/>
            <person name="Kim W."/>
        </authorList>
    </citation>
    <scope>NUCLEOTIDE SEQUENCE [LARGE SCALE GENOMIC DNA]</scope>
    <source>
        <tissue evidence="1">Muscle</tissue>
    </source>
</reference>
<dbReference type="AlphaFoldDB" id="A0A5B7D7E6"/>
<protein>
    <submittedName>
        <fullName evidence="1">Uncharacterized protein</fullName>
    </submittedName>
</protein>
<evidence type="ECO:0000313" key="1">
    <source>
        <dbReference type="EMBL" id="MPC17106.1"/>
    </source>
</evidence>
<keyword evidence="2" id="KW-1185">Reference proteome</keyword>
<proteinExistence type="predicted"/>
<accession>A0A5B7D7E6</accession>
<sequence length="161" mass="17558">MGERAILQAPIAVYVTAAFLRQPTHCVQYSQPGHTLGVVGCCSHGKQQFMKFHAVSETPATRVLLLLLTLPPHPTRHPVSPASPHHLRASTSPWLLHTSPCTEQPLNLSVSREQGWSSTRHTNPNVSVLAGWHANTHLCGIVHDSRGTSHQCAAMSRTSLM</sequence>